<accession>A0A8J3LIV7</accession>
<organism evidence="3 4">
    <name type="scientific">Catellatospora methionotrophica</name>
    <dbReference type="NCBI Taxonomy" id="121620"/>
    <lineage>
        <taxon>Bacteria</taxon>
        <taxon>Bacillati</taxon>
        <taxon>Actinomycetota</taxon>
        <taxon>Actinomycetes</taxon>
        <taxon>Micromonosporales</taxon>
        <taxon>Micromonosporaceae</taxon>
        <taxon>Catellatospora</taxon>
    </lineage>
</organism>
<dbReference type="EMBL" id="BONJ01000047">
    <property type="protein sequence ID" value="GIG19070.1"/>
    <property type="molecule type" value="Genomic_DNA"/>
</dbReference>
<keyword evidence="4" id="KW-1185">Reference proteome</keyword>
<proteinExistence type="predicted"/>
<dbReference type="Proteomes" id="UP000660339">
    <property type="component" value="Unassembled WGS sequence"/>
</dbReference>
<evidence type="ECO:0000313" key="3">
    <source>
        <dbReference type="EMBL" id="GIG19070.1"/>
    </source>
</evidence>
<sequence>MKPRAAILLVLASLVTSLVVVLSPADPAWACSCVYNPVEQDERAERTVNGTVTEVTDTAIRLAVDTVTKGDAKVGDTLTLRVARSEASCGYEFRVGARYRVNANRNETGLCIGAYPLAAMPPAPAATTAVPVAAPMMTPAFDRPSPWWFVPGALLLVAAGLITLSLRGRRGSAG</sequence>
<evidence type="ECO:0000256" key="2">
    <source>
        <dbReference type="SAM" id="SignalP"/>
    </source>
</evidence>
<keyword evidence="1" id="KW-1133">Transmembrane helix</keyword>
<gene>
    <name evidence="3" type="ORF">Cme02nite_74020</name>
</gene>
<feature type="chain" id="PRO_5035266881" description="Tissue inhibitor of metalloproteinase" evidence="2">
    <location>
        <begin position="31"/>
        <end position="174"/>
    </location>
</feature>
<keyword evidence="1" id="KW-0472">Membrane</keyword>
<evidence type="ECO:0000256" key="1">
    <source>
        <dbReference type="SAM" id="Phobius"/>
    </source>
</evidence>
<reference evidence="3" key="1">
    <citation type="submission" date="2021-01" db="EMBL/GenBank/DDBJ databases">
        <title>Whole genome shotgun sequence of Catellatospora methionotrophica NBRC 14553.</title>
        <authorList>
            <person name="Komaki H."/>
            <person name="Tamura T."/>
        </authorList>
    </citation>
    <scope>NUCLEOTIDE SEQUENCE</scope>
    <source>
        <strain evidence="3">NBRC 14553</strain>
    </source>
</reference>
<evidence type="ECO:0000313" key="4">
    <source>
        <dbReference type="Proteomes" id="UP000660339"/>
    </source>
</evidence>
<keyword evidence="1" id="KW-0812">Transmembrane</keyword>
<dbReference type="RefSeq" id="WP_166384482.1">
    <property type="nucleotide sequence ID" value="NZ_BAAATT010000025.1"/>
</dbReference>
<name>A0A8J3LIV7_9ACTN</name>
<comment type="caution">
    <text evidence="3">The sequence shown here is derived from an EMBL/GenBank/DDBJ whole genome shotgun (WGS) entry which is preliminary data.</text>
</comment>
<feature type="transmembrane region" description="Helical" evidence="1">
    <location>
        <begin position="147"/>
        <end position="166"/>
    </location>
</feature>
<feature type="signal peptide" evidence="2">
    <location>
        <begin position="1"/>
        <end position="30"/>
    </location>
</feature>
<dbReference type="AlphaFoldDB" id="A0A8J3LIV7"/>
<protein>
    <recommendedName>
        <fullName evidence="5">Tissue inhibitor of metalloproteinase</fullName>
    </recommendedName>
</protein>
<keyword evidence="2" id="KW-0732">Signal</keyword>
<evidence type="ECO:0008006" key="5">
    <source>
        <dbReference type="Google" id="ProtNLM"/>
    </source>
</evidence>